<accession>A0A9K3KDQ9</accession>
<evidence type="ECO:0000313" key="3">
    <source>
        <dbReference type="EMBL" id="KAG7341311.1"/>
    </source>
</evidence>
<gene>
    <name evidence="3" type="ORF">IV203_023262</name>
</gene>
<keyword evidence="2" id="KW-0472">Membrane</keyword>
<reference evidence="3" key="1">
    <citation type="journal article" date="2021" name="Sci. Rep.">
        <title>Diploid genomic architecture of Nitzschia inconspicua, an elite biomass production diatom.</title>
        <authorList>
            <person name="Oliver A."/>
            <person name="Podell S."/>
            <person name="Pinowska A."/>
            <person name="Traller J.C."/>
            <person name="Smith S.R."/>
            <person name="McClure R."/>
            <person name="Beliaev A."/>
            <person name="Bohutskyi P."/>
            <person name="Hill E.A."/>
            <person name="Rabines A."/>
            <person name="Zheng H."/>
            <person name="Allen L.Z."/>
            <person name="Kuo A."/>
            <person name="Grigoriev I.V."/>
            <person name="Allen A.E."/>
            <person name="Hazlebeck D."/>
            <person name="Allen E.E."/>
        </authorList>
    </citation>
    <scope>NUCLEOTIDE SEQUENCE</scope>
    <source>
        <strain evidence="3">Hildebrandi</strain>
    </source>
</reference>
<name>A0A9K3KDQ9_9STRA</name>
<comment type="caution">
    <text evidence="3">The sequence shown here is derived from an EMBL/GenBank/DDBJ whole genome shotgun (WGS) entry which is preliminary data.</text>
</comment>
<feature type="transmembrane region" description="Helical" evidence="2">
    <location>
        <begin position="39"/>
        <end position="62"/>
    </location>
</feature>
<keyword evidence="2" id="KW-0812">Transmembrane</keyword>
<dbReference type="EMBL" id="JAGRRH010000026">
    <property type="protein sequence ID" value="KAG7341311.1"/>
    <property type="molecule type" value="Genomic_DNA"/>
</dbReference>
<evidence type="ECO:0000256" key="1">
    <source>
        <dbReference type="SAM" id="MobiDB-lite"/>
    </source>
</evidence>
<protein>
    <submittedName>
        <fullName evidence="3">Uncharacterized protein</fullName>
    </submittedName>
</protein>
<keyword evidence="4" id="KW-1185">Reference proteome</keyword>
<dbReference type="Proteomes" id="UP000693970">
    <property type="component" value="Unassembled WGS sequence"/>
</dbReference>
<dbReference type="AlphaFoldDB" id="A0A9K3KDQ9"/>
<evidence type="ECO:0000313" key="4">
    <source>
        <dbReference type="Proteomes" id="UP000693970"/>
    </source>
</evidence>
<sequence length="215" mass="23244">MFGKGRPHIDATGVETSKDGDTRGHGLKRFLTESNTPRVLCLGFTLVSALVVSIVVPTTLLLPESSTSENRDRACCGNIYGRVLIEVNASAECDDFGVIQVYQGINHSTSAPVLESVQSGSYLIDASDGLVFWPGALPNELVTAGIKDSIDAILTQEVVQTCEASQSLDWCQPAEIELLVRTKPTWEWPCAIEALLPEYDSVDELIASSDERCTP</sequence>
<keyword evidence="2" id="KW-1133">Transmembrane helix</keyword>
<feature type="region of interest" description="Disordered" evidence="1">
    <location>
        <begin position="1"/>
        <end position="24"/>
    </location>
</feature>
<evidence type="ECO:0000256" key="2">
    <source>
        <dbReference type="SAM" id="Phobius"/>
    </source>
</evidence>
<organism evidence="3 4">
    <name type="scientific">Nitzschia inconspicua</name>
    <dbReference type="NCBI Taxonomy" id="303405"/>
    <lineage>
        <taxon>Eukaryota</taxon>
        <taxon>Sar</taxon>
        <taxon>Stramenopiles</taxon>
        <taxon>Ochrophyta</taxon>
        <taxon>Bacillariophyta</taxon>
        <taxon>Bacillariophyceae</taxon>
        <taxon>Bacillariophycidae</taxon>
        <taxon>Bacillariales</taxon>
        <taxon>Bacillariaceae</taxon>
        <taxon>Nitzschia</taxon>
    </lineage>
</organism>
<proteinExistence type="predicted"/>
<reference evidence="3" key="2">
    <citation type="submission" date="2021-04" db="EMBL/GenBank/DDBJ databases">
        <authorList>
            <person name="Podell S."/>
        </authorList>
    </citation>
    <scope>NUCLEOTIDE SEQUENCE</scope>
    <source>
        <strain evidence="3">Hildebrandi</strain>
    </source>
</reference>